<accession>H6RDS0</accession>
<protein>
    <submittedName>
        <fullName evidence="1">Uncharacterized protein</fullName>
    </submittedName>
</protein>
<gene>
    <name evidence="1" type="ORF">VIS_S3ASA20002</name>
</gene>
<sequence>MIIERTEDEVIFRLPADTDISSLQRILDYLKYKEAISKSQGTEEQAQELARESKARWWEENKERFIK</sequence>
<reference evidence="1" key="2">
    <citation type="submission" date="2012-02" db="EMBL/GenBank/DDBJ databases">
        <authorList>
            <person name="Genoscope - CEA"/>
        </authorList>
    </citation>
    <scope>NUCLEOTIDE SEQUENCE</scope>
</reference>
<dbReference type="AlphaFoldDB" id="H6RDS0"/>
<reference evidence="1" key="1">
    <citation type="journal article" date="2012" name="Environ. Microbiol.">
        <title>Genomic content of uncultured Bacteroidetes from contrasting oceanic provinces in the North Atlantic Ocean.</title>
        <authorList>
            <person name="Gomez-Pereira P.R."/>
            <person name="Schuler M."/>
            <person name="Fuchs B.M."/>
            <person name="Bennke C."/>
            <person name="Teeling H."/>
            <person name="Waldmann J."/>
            <person name="Richter M."/>
            <person name="Barbe V."/>
            <person name="Bataille E."/>
            <person name="Glockner F.O."/>
            <person name="Amann R."/>
        </authorList>
    </citation>
    <scope>NUCLEOTIDE SEQUENCE</scope>
</reference>
<organism evidence="1">
    <name type="scientific">uncultured Flavobacteriia bacterium</name>
    <dbReference type="NCBI Taxonomy" id="212695"/>
    <lineage>
        <taxon>Bacteria</taxon>
        <taxon>Pseudomonadati</taxon>
        <taxon>Bacteroidota</taxon>
        <taxon>Flavobacteriia</taxon>
        <taxon>environmental samples</taxon>
    </lineage>
</organism>
<proteinExistence type="predicted"/>
<name>H6RDS0_9BACT</name>
<dbReference type="EMBL" id="FO117573">
    <property type="protein sequence ID" value="CCF99181.1"/>
    <property type="molecule type" value="Genomic_DNA"/>
</dbReference>
<evidence type="ECO:0000313" key="1">
    <source>
        <dbReference type="EMBL" id="CCF99181.1"/>
    </source>
</evidence>